<sequence>MHETECRRHLKPSKQRRMLQILLRRKNLVATILERIFSSTIQRRSMHDSS</sequence>
<protein>
    <submittedName>
        <fullName evidence="1">Uncharacterized protein</fullName>
    </submittedName>
</protein>
<proteinExistence type="predicted"/>
<accession>A0A0A9B218</accession>
<name>A0A0A9B218_ARUDO</name>
<reference evidence="1" key="2">
    <citation type="journal article" date="2015" name="Data Brief">
        <title>Shoot transcriptome of the giant reed, Arundo donax.</title>
        <authorList>
            <person name="Barrero R.A."/>
            <person name="Guerrero F.D."/>
            <person name="Moolhuijzen P."/>
            <person name="Goolsby J.A."/>
            <person name="Tidwell J."/>
            <person name="Bellgard S.E."/>
            <person name="Bellgard M.I."/>
        </authorList>
    </citation>
    <scope>NUCLEOTIDE SEQUENCE</scope>
    <source>
        <tissue evidence="1">Shoot tissue taken approximately 20 cm above the soil surface</tissue>
    </source>
</reference>
<reference evidence="1" key="1">
    <citation type="submission" date="2014-09" db="EMBL/GenBank/DDBJ databases">
        <authorList>
            <person name="Magalhaes I.L.F."/>
            <person name="Oliveira U."/>
            <person name="Santos F.R."/>
            <person name="Vidigal T.H.D.A."/>
            <person name="Brescovit A.D."/>
            <person name="Santos A.J."/>
        </authorList>
    </citation>
    <scope>NUCLEOTIDE SEQUENCE</scope>
    <source>
        <tissue evidence="1">Shoot tissue taken approximately 20 cm above the soil surface</tissue>
    </source>
</reference>
<dbReference type="AlphaFoldDB" id="A0A0A9B218"/>
<evidence type="ECO:0000313" key="1">
    <source>
        <dbReference type="EMBL" id="JAD55200.1"/>
    </source>
</evidence>
<organism evidence="1">
    <name type="scientific">Arundo donax</name>
    <name type="common">Giant reed</name>
    <name type="synonym">Donax arundinaceus</name>
    <dbReference type="NCBI Taxonomy" id="35708"/>
    <lineage>
        <taxon>Eukaryota</taxon>
        <taxon>Viridiplantae</taxon>
        <taxon>Streptophyta</taxon>
        <taxon>Embryophyta</taxon>
        <taxon>Tracheophyta</taxon>
        <taxon>Spermatophyta</taxon>
        <taxon>Magnoliopsida</taxon>
        <taxon>Liliopsida</taxon>
        <taxon>Poales</taxon>
        <taxon>Poaceae</taxon>
        <taxon>PACMAD clade</taxon>
        <taxon>Arundinoideae</taxon>
        <taxon>Arundineae</taxon>
        <taxon>Arundo</taxon>
    </lineage>
</organism>
<dbReference type="EMBL" id="GBRH01242695">
    <property type="protein sequence ID" value="JAD55200.1"/>
    <property type="molecule type" value="Transcribed_RNA"/>
</dbReference>